<evidence type="ECO:0000313" key="1">
    <source>
        <dbReference type="EMBL" id="KAH3668859.1"/>
    </source>
</evidence>
<reference evidence="1" key="1">
    <citation type="journal article" date="2021" name="Open Biol.">
        <title>Shared evolutionary footprints suggest mitochondrial oxidative damage underlies multiple complex I losses in fungi.</title>
        <authorList>
            <person name="Schikora-Tamarit M.A."/>
            <person name="Marcet-Houben M."/>
            <person name="Nosek J."/>
            <person name="Gabaldon T."/>
        </authorList>
    </citation>
    <scope>NUCLEOTIDE SEQUENCE</scope>
    <source>
        <strain evidence="1">CBS6075</strain>
    </source>
</reference>
<comment type="caution">
    <text evidence="1">The sequence shown here is derived from an EMBL/GenBank/DDBJ whole genome shotgun (WGS) entry which is preliminary data.</text>
</comment>
<keyword evidence="2" id="KW-1185">Reference proteome</keyword>
<proteinExistence type="predicted"/>
<gene>
    <name evidence="1" type="ORF">OGAPHI_002614</name>
</gene>
<dbReference type="GeneID" id="70234581"/>
<dbReference type="AlphaFoldDB" id="A0A9P8PCB2"/>
<dbReference type="Proteomes" id="UP000769157">
    <property type="component" value="Unassembled WGS sequence"/>
</dbReference>
<organism evidence="1 2">
    <name type="scientific">Ogataea philodendri</name>
    <dbReference type="NCBI Taxonomy" id="1378263"/>
    <lineage>
        <taxon>Eukaryota</taxon>
        <taxon>Fungi</taxon>
        <taxon>Dikarya</taxon>
        <taxon>Ascomycota</taxon>
        <taxon>Saccharomycotina</taxon>
        <taxon>Pichiomycetes</taxon>
        <taxon>Pichiales</taxon>
        <taxon>Pichiaceae</taxon>
        <taxon>Ogataea</taxon>
    </lineage>
</organism>
<dbReference type="RefSeq" id="XP_046063273.1">
    <property type="nucleotide sequence ID" value="XM_046203503.1"/>
</dbReference>
<protein>
    <submittedName>
        <fullName evidence="1">Uncharacterized protein</fullName>
    </submittedName>
</protein>
<sequence>MFLENREKQSVLKLVLELNTVLMAGSCALVSWYMKFLSSDTDPSVFPEKLCHLTSLTIPVWCLNTCVGVSSAPVCEQSQIATVWSSEPVTNCSATTGFQLNPYPLSVWCTSFVLLCSFIWESKQYTNTSPFPLMVEMTLLFWGIARTLLISIS</sequence>
<reference evidence="1" key="2">
    <citation type="submission" date="2021-01" db="EMBL/GenBank/DDBJ databases">
        <authorList>
            <person name="Schikora-Tamarit M.A."/>
        </authorList>
    </citation>
    <scope>NUCLEOTIDE SEQUENCE</scope>
    <source>
        <strain evidence="1">CBS6075</strain>
    </source>
</reference>
<dbReference type="EMBL" id="JAEUBE010000158">
    <property type="protein sequence ID" value="KAH3668859.1"/>
    <property type="molecule type" value="Genomic_DNA"/>
</dbReference>
<evidence type="ECO:0000313" key="2">
    <source>
        <dbReference type="Proteomes" id="UP000769157"/>
    </source>
</evidence>
<name>A0A9P8PCB2_9ASCO</name>
<accession>A0A9P8PCB2</accession>